<accession>A0A1G2LAV7</accession>
<evidence type="ECO:0000256" key="6">
    <source>
        <dbReference type="ARBA" id="ARBA00022705"/>
    </source>
</evidence>
<protein>
    <recommendedName>
        <fullName evidence="3">DNA polymerase III subunit alpha</fullName>
        <ecNumber evidence="2">2.7.7.7</ecNumber>
    </recommendedName>
</protein>
<proteinExistence type="predicted"/>
<dbReference type="InterPro" id="IPR029460">
    <property type="entry name" value="DNAPol_HHH"/>
</dbReference>
<evidence type="ECO:0000256" key="5">
    <source>
        <dbReference type="ARBA" id="ARBA00022695"/>
    </source>
</evidence>
<dbReference type="SUPFAM" id="SSF89550">
    <property type="entry name" value="PHP domain-like"/>
    <property type="match status" value="1"/>
</dbReference>
<dbReference type="InterPro" id="IPR011708">
    <property type="entry name" value="DNA_pol3_alpha_NTPase_dom"/>
</dbReference>
<gene>
    <name evidence="11" type="primary">dnaE</name>
    <name evidence="11" type="ORF">A3B37_02615</name>
</gene>
<comment type="subcellular location">
    <subcellularLocation>
        <location evidence="1">Cytoplasm</location>
    </subcellularLocation>
</comment>
<dbReference type="GO" id="GO:0005737">
    <property type="term" value="C:cytoplasm"/>
    <property type="evidence" value="ECO:0007669"/>
    <property type="project" value="UniProtKB-SubCell"/>
</dbReference>
<evidence type="ECO:0000256" key="1">
    <source>
        <dbReference type="ARBA" id="ARBA00004496"/>
    </source>
</evidence>
<dbReference type="AlphaFoldDB" id="A0A1G2LAV7"/>
<dbReference type="CDD" id="cd04485">
    <property type="entry name" value="DnaE_OBF"/>
    <property type="match status" value="1"/>
</dbReference>
<feature type="region of interest" description="Disordered" evidence="9">
    <location>
        <begin position="875"/>
        <end position="907"/>
    </location>
</feature>
<dbReference type="NCBIfam" id="TIGR00594">
    <property type="entry name" value="polc"/>
    <property type="match status" value="1"/>
</dbReference>
<dbReference type="InterPro" id="IPR040982">
    <property type="entry name" value="DNA_pol3_finger"/>
</dbReference>
<name>A0A1G2LAV7_9BACT</name>
<dbReference type="InterPro" id="IPR041931">
    <property type="entry name" value="DNA_pol3_alpha_thumb_dom"/>
</dbReference>
<keyword evidence="4" id="KW-0808">Transferase</keyword>
<dbReference type="InterPro" id="IPR004365">
    <property type="entry name" value="NA-bd_OB_tRNA"/>
</dbReference>
<dbReference type="PANTHER" id="PTHR32294">
    <property type="entry name" value="DNA POLYMERASE III SUBUNIT ALPHA"/>
    <property type="match status" value="1"/>
</dbReference>
<dbReference type="Gene3D" id="1.10.150.870">
    <property type="match status" value="1"/>
</dbReference>
<organism evidence="11 12">
    <name type="scientific">Candidatus Sungbacteria bacterium RIFCSPLOWO2_01_FULL_59_16</name>
    <dbReference type="NCBI Taxonomy" id="1802280"/>
    <lineage>
        <taxon>Bacteria</taxon>
        <taxon>Candidatus Sungiibacteriota</taxon>
    </lineage>
</organism>
<dbReference type="GO" id="GO:0003676">
    <property type="term" value="F:nucleic acid binding"/>
    <property type="evidence" value="ECO:0007669"/>
    <property type="project" value="InterPro"/>
</dbReference>
<dbReference type="Gene3D" id="1.10.10.1600">
    <property type="entry name" value="Bacterial DNA polymerase III alpha subunit, thumb domain"/>
    <property type="match status" value="1"/>
</dbReference>
<sequence>MKFTHLHVHSHYSLLDGLAKIDQLVRRAGDLGFDALALTDHGVLYGAVEFYQKATRAGINPIIGCELYVAAEGMRDRRPGIDDKRFHLTVLAENFAGYRNLIQLATKAHLEGFYYKPRVDKHLLRQHAAGLIALSGCLAGEIPKAIVAKKLERAEALIKEYQEIFGKENFFLELGAHPAIPEQKLVNETLTGLSQKTGAKIVGVNDVHYVRSEDAEAQDILLSVQTGNRVEDEDRLTMRADDFSLKSTQEMEDYFRDLPEAVANTQEIAGRARLEIPLGKILLPPFPVPEGFSAGSYLEHLARRGLERRYGEDIGARGGPEARRIHERLAYELGVIQQTGFTSYFLIVQDFVRWARERGIVVGPGRGSAAGSLVSYLLGITNMDPLEYNLLFERFLNPERITMPDIDLDFSDRRRDEVIEYVAGKYGRDHVAQIITFGTMAARAAIRDTGRALGMPYAFCDQVAKLIPFHMGLAQTLEKVDDFRQLYQSRTDAKRLVDAAMKLEGVARHASTHACGVVIAPEPLTTYLPLQHATRSAPRGATKTNGEDAAKVIVTQYEMHAVEDLGLLKMDFLGLRNLTIIEDTVALIRQNHGIEINIEKIPLNDPETYRLFREGKTTGLFQFESAGMKRNLKELQPTELEDLIAMVALYRPGPMELIPSFIARKHGREKITYLHPKLEPILSTTHGIGVYQEQMMQIARDLAGFTLPEADTLRKAIGKKIRSLLEEQKEKLMSGMIGNGISPKTAAAIWELFPPFARYGFNRSHAACYALIAYQTAYLKAHFPAEFMAALMTNEGFEIERVALLVDEARALGLAILPPSVNSSNASFTVVEPAQPAKVSRGGTRAGEIRFGLGSVKNVGTNVVEAIIRAREAREPARPVGGPDLPDRPASPELQRGERAGGQAGGPFRSLDDFVERVRHKDLNKKSVESLVKCGALDELGERGSILANLDRILDYAREVGRSQAMGQVSLFGQTDIGRSPLRLEPAAAAEKRDRLAWEKELLGLYLSEHPLDEYRNRFAKDVIPVASLAEQPADARVKIGGLVAGIDRIVTKAGSPMLFVKLEDLTGKTEVLVFPRMLEKSPAAWQQDKILLVKGRVSRDRDAPKVLCDEVTEVV</sequence>
<dbReference type="NCBIfam" id="NF004226">
    <property type="entry name" value="PRK05673.1"/>
    <property type="match status" value="1"/>
</dbReference>
<dbReference type="InterPro" id="IPR004805">
    <property type="entry name" value="DnaE2/DnaE/PolC"/>
</dbReference>
<evidence type="ECO:0000256" key="7">
    <source>
        <dbReference type="ARBA" id="ARBA00022932"/>
    </source>
</evidence>
<comment type="caution">
    <text evidence="11">The sequence shown here is derived from an EMBL/GenBank/DDBJ whole genome shotgun (WGS) entry which is preliminary data.</text>
</comment>
<dbReference type="Pfam" id="PF07733">
    <property type="entry name" value="DNA_pol3_alpha"/>
    <property type="match status" value="1"/>
</dbReference>
<dbReference type="Pfam" id="PF17657">
    <property type="entry name" value="DNA_pol3_finger"/>
    <property type="match status" value="1"/>
</dbReference>
<dbReference type="PANTHER" id="PTHR32294:SF0">
    <property type="entry name" value="DNA POLYMERASE III SUBUNIT ALPHA"/>
    <property type="match status" value="1"/>
</dbReference>
<keyword evidence="6" id="KW-0235">DNA replication</keyword>
<evidence type="ECO:0000256" key="3">
    <source>
        <dbReference type="ARBA" id="ARBA00019114"/>
    </source>
</evidence>
<evidence type="ECO:0000259" key="10">
    <source>
        <dbReference type="SMART" id="SM00481"/>
    </source>
</evidence>
<dbReference type="Gene3D" id="3.20.20.140">
    <property type="entry name" value="Metal-dependent hydrolases"/>
    <property type="match status" value="1"/>
</dbReference>
<dbReference type="Pfam" id="PF02811">
    <property type="entry name" value="PHP"/>
    <property type="match status" value="1"/>
</dbReference>
<keyword evidence="7" id="KW-0239">DNA-directed DNA polymerase</keyword>
<evidence type="ECO:0000256" key="8">
    <source>
        <dbReference type="ARBA" id="ARBA00049244"/>
    </source>
</evidence>
<keyword evidence="5" id="KW-0548">Nucleotidyltransferase</keyword>
<evidence type="ECO:0000256" key="9">
    <source>
        <dbReference type="SAM" id="MobiDB-lite"/>
    </source>
</evidence>
<dbReference type="GO" id="GO:0003887">
    <property type="term" value="F:DNA-directed DNA polymerase activity"/>
    <property type="evidence" value="ECO:0007669"/>
    <property type="project" value="UniProtKB-KW"/>
</dbReference>
<dbReference type="Proteomes" id="UP000176705">
    <property type="component" value="Unassembled WGS sequence"/>
</dbReference>
<dbReference type="Pfam" id="PF01336">
    <property type="entry name" value="tRNA_anti-codon"/>
    <property type="match status" value="1"/>
</dbReference>
<dbReference type="GO" id="GO:0006260">
    <property type="term" value="P:DNA replication"/>
    <property type="evidence" value="ECO:0007669"/>
    <property type="project" value="UniProtKB-KW"/>
</dbReference>
<comment type="catalytic activity">
    <reaction evidence="8">
        <text>DNA(n) + a 2'-deoxyribonucleoside 5'-triphosphate = DNA(n+1) + diphosphate</text>
        <dbReference type="Rhea" id="RHEA:22508"/>
        <dbReference type="Rhea" id="RHEA-COMP:17339"/>
        <dbReference type="Rhea" id="RHEA-COMP:17340"/>
        <dbReference type="ChEBI" id="CHEBI:33019"/>
        <dbReference type="ChEBI" id="CHEBI:61560"/>
        <dbReference type="ChEBI" id="CHEBI:173112"/>
        <dbReference type="EC" id="2.7.7.7"/>
    </reaction>
</comment>
<evidence type="ECO:0000256" key="2">
    <source>
        <dbReference type="ARBA" id="ARBA00012417"/>
    </source>
</evidence>
<dbReference type="STRING" id="1802280.A3B37_02615"/>
<dbReference type="InterPro" id="IPR003141">
    <property type="entry name" value="Pol/His_phosphatase_N"/>
</dbReference>
<dbReference type="EC" id="2.7.7.7" evidence="2"/>
<dbReference type="Pfam" id="PF14579">
    <property type="entry name" value="HHH_6"/>
    <property type="match status" value="2"/>
</dbReference>
<evidence type="ECO:0000256" key="4">
    <source>
        <dbReference type="ARBA" id="ARBA00022679"/>
    </source>
</evidence>
<evidence type="ECO:0000313" key="12">
    <source>
        <dbReference type="Proteomes" id="UP000176705"/>
    </source>
</evidence>
<dbReference type="CDD" id="cd12113">
    <property type="entry name" value="PHP_PolIIIA_DnaE3"/>
    <property type="match status" value="1"/>
</dbReference>
<dbReference type="EMBL" id="MHQS01000011">
    <property type="protein sequence ID" value="OHA08720.1"/>
    <property type="molecule type" value="Genomic_DNA"/>
</dbReference>
<feature type="domain" description="Polymerase/histidinol phosphatase N-terminal" evidence="10">
    <location>
        <begin position="4"/>
        <end position="71"/>
    </location>
</feature>
<dbReference type="GO" id="GO:0008408">
    <property type="term" value="F:3'-5' exonuclease activity"/>
    <property type="evidence" value="ECO:0007669"/>
    <property type="project" value="InterPro"/>
</dbReference>
<dbReference type="InterPro" id="IPR004013">
    <property type="entry name" value="PHP_dom"/>
</dbReference>
<evidence type="ECO:0000313" key="11">
    <source>
        <dbReference type="EMBL" id="OHA08720.1"/>
    </source>
</evidence>
<dbReference type="InterPro" id="IPR016195">
    <property type="entry name" value="Pol/histidinol_Pase-like"/>
</dbReference>
<reference evidence="11 12" key="1">
    <citation type="journal article" date="2016" name="Nat. Commun.">
        <title>Thousands of microbial genomes shed light on interconnected biogeochemical processes in an aquifer system.</title>
        <authorList>
            <person name="Anantharaman K."/>
            <person name="Brown C.T."/>
            <person name="Hug L.A."/>
            <person name="Sharon I."/>
            <person name="Castelle C.J."/>
            <person name="Probst A.J."/>
            <person name="Thomas B.C."/>
            <person name="Singh A."/>
            <person name="Wilkins M.J."/>
            <person name="Karaoz U."/>
            <person name="Brodie E.L."/>
            <person name="Williams K.H."/>
            <person name="Hubbard S.S."/>
            <person name="Banfield J.F."/>
        </authorList>
    </citation>
    <scope>NUCLEOTIDE SEQUENCE [LARGE SCALE GENOMIC DNA]</scope>
</reference>
<dbReference type="SMART" id="SM00481">
    <property type="entry name" value="POLIIIAc"/>
    <property type="match status" value="1"/>
</dbReference>